<dbReference type="Gene3D" id="3.40.50.300">
    <property type="entry name" value="P-loop containing nucleotide triphosphate hydrolases"/>
    <property type="match status" value="1"/>
</dbReference>
<dbReference type="SMART" id="SM00382">
    <property type="entry name" value="AAA"/>
    <property type="match status" value="1"/>
</dbReference>
<evidence type="ECO:0000256" key="10">
    <source>
        <dbReference type="SAM" id="Phobius"/>
    </source>
</evidence>
<evidence type="ECO:0000313" key="13">
    <source>
        <dbReference type="EMBL" id="CCO27943.1"/>
    </source>
</evidence>
<dbReference type="EMBL" id="CAOJ01002624">
    <property type="protein sequence ID" value="CCO27943.1"/>
    <property type="molecule type" value="Genomic_DNA"/>
</dbReference>
<feature type="compositionally biased region" description="Basic and acidic residues" evidence="9">
    <location>
        <begin position="287"/>
        <end position="302"/>
    </location>
</feature>
<dbReference type="InterPro" id="IPR003593">
    <property type="entry name" value="AAA+_ATPase"/>
</dbReference>
<dbReference type="InterPro" id="IPR003439">
    <property type="entry name" value="ABC_transporter-like_ATP-bd"/>
</dbReference>
<keyword evidence="8 10" id="KW-0472">Membrane</keyword>
<dbReference type="InterPro" id="IPR011527">
    <property type="entry name" value="ABC1_TM_dom"/>
</dbReference>
<dbReference type="HOGENOM" id="CLU_000604_27_9_1"/>
<evidence type="ECO:0000259" key="12">
    <source>
        <dbReference type="PROSITE" id="PS50929"/>
    </source>
</evidence>
<dbReference type="SUPFAM" id="SSF90123">
    <property type="entry name" value="ABC transporter transmembrane region"/>
    <property type="match status" value="1"/>
</dbReference>
<evidence type="ECO:0000256" key="9">
    <source>
        <dbReference type="SAM" id="MobiDB-lite"/>
    </source>
</evidence>
<dbReference type="PANTHER" id="PTHR24223">
    <property type="entry name" value="ATP-BINDING CASSETTE SUB-FAMILY C"/>
    <property type="match status" value="1"/>
</dbReference>
<dbReference type="Proteomes" id="UP000012065">
    <property type="component" value="Unassembled WGS sequence"/>
</dbReference>
<feature type="compositionally biased region" description="Basic and acidic residues" evidence="9">
    <location>
        <begin position="309"/>
        <end position="321"/>
    </location>
</feature>
<comment type="caution">
    <text evidence="13">The sequence shown here is derived from an EMBL/GenBank/DDBJ whole genome shotgun (WGS) entry which is preliminary data.</text>
</comment>
<keyword evidence="7 10" id="KW-1133">Transmembrane helix</keyword>
<reference evidence="13 14" key="1">
    <citation type="journal article" date="2013" name="J. Biotechnol.">
        <title>Establishment and interpretation of the genome sequence of the phytopathogenic fungus Rhizoctonia solani AG1-IB isolate 7/3/14.</title>
        <authorList>
            <person name="Wibberg D.W."/>
            <person name="Jelonek L.J."/>
            <person name="Rupp O.R."/>
            <person name="Hennig M.H."/>
            <person name="Eikmeyer F.E."/>
            <person name="Goesmann A.G."/>
            <person name="Hartmann A.H."/>
            <person name="Borriss R.B."/>
            <person name="Grosch R.G."/>
            <person name="Puehler A.P."/>
            <person name="Schlueter A.S."/>
        </authorList>
    </citation>
    <scope>NUCLEOTIDE SEQUENCE [LARGE SCALE GENOMIC DNA]</scope>
    <source>
        <strain evidence="14">AG1-IB / isolate 7/3/14</strain>
    </source>
</reference>
<keyword evidence="6" id="KW-0067">ATP-binding</keyword>
<dbReference type="InterPro" id="IPR027417">
    <property type="entry name" value="P-loop_NTPase"/>
</dbReference>
<evidence type="ECO:0000256" key="2">
    <source>
        <dbReference type="ARBA" id="ARBA00022448"/>
    </source>
</evidence>
<evidence type="ECO:0000256" key="7">
    <source>
        <dbReference type="ARBA" id="ARBA00022989"/>
    </source>
</evidence>
<dbReference type="PANTHER" id="PTHR24223:SF356">
    <property type="entry name" value="ATP-BINDING CASSETTE TRANSPORTER ABC4"/>
    <property type="match status" value="1"/>
</dbReference>
<feature type="region of interest" description="Disordered" evidence="9">
    <location>
        <begin position="287"/>
        <end position="321"/>
    </location>
</feature>
<comment type="subcellular location">
    <subcellularLocation>
        <location evidence="1">Membrane</location>
        <topology evidence="1">Multi-pass membrane protein</topology>
    </subcellularLocation>
</comment>
<feature type="domain" description="ABC transporter" evidence="11">
    <location>
        <begin position="51"/>
        <end position="292"/>
    </location>
</feature>
<dbReference type="GO" id="GO:0140359">
    <property type="term" value="F:ABC-type transporter activity"/>
    <property type="evidence" value="ECO:0007669"/>
    <property type="project" value="InterPro"/>
</dbReference>
<dbReference type="Pfam" id="PF00664">
    <property type="entry name" value="ABC_membrane"/>
    <property type="match status" value="1"/>
</dbReference>
<evidence type="ECO:0000256" key="5">
    <source>
        <dbReference type="ARBA" id="ARBA00022741"/>
    </source>
</evidence>
<proteinExistence type="predicted"/>
<dbReference type="SUPFAM" id="SSF52540">
    <property type="entry name" value="P-loop containing nucleoside triphosphate hydrolases"/>
    <property type="match status" value="1"/>
</dbReference>
<dbReference type="GO" id="GO:0016887">
    <property type="term" value="F:ATP hydrolysis activity"/>
    <property type="evidence" value="ECO:0007669"/>
    <property type="project" value="InterPro"/>
</dbReference>
<keyword evidence="5" id="KW-0547">Nucleotide-binding</keyword>
<dbReference type="CDD" id="cd03250">
    <property type="entry name" value="ABCC_MRP_domain1"/>
    <property type="match status" value="1"/>
</dbReference>
<keyword evidence="3 10" id="KW-0812">Transmembrane</keyword>
<evidence type="ECO:0000256" key="3">
    <source>
        <dbReference type="ARBA" id="ARBA00022692"/>
    </source>
</evidence>
<gene>
    <name evidence="13" type="ORF">BN14_01933</name>
</gene>
<feature type="domain" description="ABC transmembrane type-1" evidence="12">
    <location>
        <begin position="355"/>
        <end position="572"/>
    </location>
</feature>
<dbReference type="GO" id="GO:0016020">
    <property type="term" value="C:membrane"/>
    <property type="evidence" value="ECO:0007669"/>
    <property type="project" value="UniProtKB-SubCell"/>
</dbReference>
<name>M5BKP0_THACB</name>
<accession>M5BKP0</accession>
<dbReference type="InterPro" id="IPR050173">
    <property type="entry name" value="ABC_transporter_C-like"/>
</dbReference>
<dbReference type="PROSITE" id="PS00211">
    <property type="entry name" value="ABC_TRANSPORTER_1"/>
    <property type="match status" value="1"/>
</dbReference>
<organism evidence="13 14">
    <name type="scientific">Thanatephorus cucumeris (strain AG1-IB / isolate 7/3/14)</name>
    <name type="common">Lettuce bottom rot fungus</name>
    <name type="synonym">Rhizoctonia solani</name>
    <dbReference type="NCBI Taxonomy" id="1108050"/>
    <lineage>
        <taxon>Eukaryota</taxon>
        <taxon>Fungi</taxon>
        <taxon>Dikarya</taxon>
        <taxon>Basidiomycota</taxon>
        <taxon>Agaricomycotina</taxon>
        <taxon>Agaricomycetes</taxon>
        <taxon>Cantharellales</taxon>
        <taxon>Ceratobasidiaceae</taxon>
        <taxon>Rhizoctonia</taxon>
        <taxon>Rhizoctonia solani AG-1</taxon>
    </lineage>
</organism>
<dbReference type="GO" id="GO:0005524">
    <property type="term" value="F:ATP binding"/>
    <property type="evidence" value="ECO:0007669"/>
    <property type="project" value="UniProtKB-KW"/>
</dbReference>
<dbReference type="InterPro" id="IPR017871">
    <property type="entry name" value="ABC_transporter-like_CS"/>
</dbReference>
<keyword evidence="2" id="KW-0813">Transport</keyword>
<sequence length="587" mass="65199">MMFWHIPMTIQGKVSLDRINDFLQNTELLDSFNEKESPIIVEPNPPASDAIGFRNATFTWTRQVPGTPTPSRRNFRLHIDEEVLFRRGKINMIVGPTGCGKTSLLMALLGEMHFVPSTPESWFSLPRGGGVAYAAQEAWVQNETIRENILFGAEFDKERYKQVISQCGLERDLTLFDAGDQTEVGEKGMTLSGGQKARVSLARAIYSKAEIIILDDVLSALDVHTSRWIVDNCFRGDLVAGRTMIIVTHNVAMVSEVADFVISLGTDGRIVSQGSIDEAYRSNPKLKAEAEKDEELERKGDQVVDDSNPADKKDDTNAKKSDGKLMVAEEVAEGRVGWPALKLFLLGFGGFWFWVFYMAGFIFSDVAVLAQTYWLGVWARAYELNGDHTERVNVPLYLGVYGIVCGAGMIIYSGAFVIHVLGSVRASRHIHNRLITSVLGAPLRWLDSTPIGRVIARFTQDIRSVDGSLSDGLNHLVDMTISLLSRFIAVIVFSPIFTIPGAAVFVIGIWVGQIYIAAQLSVKREMSKARSPLFSHFGAALQGIISIRAYNAQDQFKNEALSRIDKYTRAARTFYNLNVSSYYKPVS</sequence>
<evidence type="ECO:0000259" key="11">
    <source>
        <dbReference type="PROSITE" id="PS50893"/>
    </source>
</evidence>
<keyword evidence="4" id="KW-0677">Repeat</keyword>
<dbReference type="CDD" id="cd18604">
    <property type="entry name" value="ABC_6TM_VMR1_D2_like"/>
    <property type="match status" value="1"/>
</dbReference>
<dbReference type="PROSITE" id="PS50893">
    <property type="entry name" value="ABC_TRANSPORTER_2"/>
    <property type="match status" value="1"/>
</dbReference>
<evidence type="ECO:0000256" key="6">
    <source>
        <dbReference type="ARBA" id="ARBA00022840"/>
    </source>
</evidence>
<feature type="transmembrane region" description="Helical" evidence="10">
    <location>
        <begin position="343"/>
        <end position="376"/>
    </location>
</feature>
<feature type="transmembrane region" description="Helical" evidence="10">
    <location>
        <begin position="396"/>
        <end position="421"/>
    </location>
</feature>
<evidence type="ECO:0000256" key="1">
    <source>
        <dbReference type="ARBA" id="ARBA00004141"/>
    </source>
</evidence>
<dbReference type="Gene3D" id="1.20.1560.10">
    <property type="entry name" value="ABC transporter type 1, transmembrane domain"/>
    <property type="match status" value="1"/>
</dbReference>
<evidence type="ECO:0000313" key="14">
    <source>
        <dbReference type="Proteomes" id="UP000012065"/>
    </source>
</evidence>
<dbReference type="FunFam" id="1.20.1560.10:FF:000013">
    <property type="entry name" value="ABC transporter C family member 2"/>
    <property type="match status" value="1"/>
</dbReference>
<dbReference type="Pfam" id="PF00005">
    <property type="entry name" value="ABC_tran"/>
    <property type="match status" value="1"/>
</dbReference>
<dbReference type="AlphaFoldDB" id="M5BKP0"/>
<dbReference type="InterPro" id="IPR036640">
    <property type="entry name" value="ABC1_TM_sf"/>
</dbReference>
<dbReference type="PROSITE" id="PS50929">
    <property type="entry name" value="ABC_TM1F"/>
    <property type="match status" value="1"/>
</dbReference>
<evidence type="ECO:0000256" key="4">
    <source>
        <dbReference type="ARBA" id="ARBA00022737"/>
    </source>
</evidence>
<evidence type="ECO:0000256" key="8">
    <source>
        <dbReference type="ARBA" id="ARBA00023136"/>
    </source>
</evidence>
<protein>
    <submittedName>
        <fullName evidence="13">Uncharacterized protein</fullName>
    </submittedName>
</protein>